<comment type="similarity">
    <text evidence="3 11">Belongs to the snRNP SmB/SmN family.</text>
</comment>
<dbReference type="Gene3D" id="2.30.30.100">
    <property type="match status" value="1"/>
</dbReference>
<evidence type="ECO:0000256" key="12">
    <source>
        <dbReference type="SAM" id="MobiDB-lite"/>
    </source>
</evidence>
<keyword evidence="5" id="KW-0507">mRNA processing</keyword>
<dbReference type="PROSITE" id="PS52002">
    <property type="entry name" value="SM"/>
    <property type="match status" value="1"/>
</dbReference>
<evidence type="ECO:0000256" key="9">
    <source>
        <dbReference type="ARBA" id="ARBA00023242"/>
    </source>
</evidence>
<dbReference type="GO" id="GO:0003723">
    <property type="term" value="F:RNA binding"/>
    <property type="evidence" value="ECO:0007669"/>
    <property type="project" value="UniProtKB-KW"/>
</dbReference>
<evidence type="ECO:0000313" key="15">
    <source>
        <dbReference type="Proteomes" id="UP001515480"/>
    </source>
</evidence>
<organism evidence="14 15">
    <name type="scientific">Prymnesium parvum</name>
    <name type="common">Toxic golden alga</name>
    <dbReference type="NCBI Taxonomy" id="97485"/>
    <lineage>
        <taxon>Eukaryota</taxon>
        <taxon>Haptista</taxon>
        <taxon>Haptophyta</taxon>
        <taxon>Prymnesiophyceae</taxon>
        <taxon>Prymnesiales</taxon>
        <taxon>Prymnesiaceae</taxon>
        <taxon>Prymnesium</taxon>
    </lineage>
</organism>
<comment type="caution">
    <text evidence="14">The sequence shown here is derived from an EMBL/GenBank/DDBJ whole genome shotgun (WGS) entry which is preliminary data.</text>
</comment>
<evidence type="ECO:0000256" key="4">
    <source>
        <dbReference type="ARBA" id="ARBA00022490"/>
    </source>
</evidence>
<evidence type="ECO:0000256" key="1">
    <source>
        <dbReference type="ARBA" id="ARBA00004123"/>
    </source>
</evidence>
<name>A0AB34J7A5_PRYPA</name>
<feature type="region of interest" description="Disordered" evidence="12">
    <location>
        <begin position="84"/>
        <end position="246"/>
    </location>
</feature>
<dbReference type="SMART" id="SM00651">
    <property type="entry name" value="Sm"/>
    <property type="match status" value="1"/>
</dbReference>
<keyword evidence="6" id="KW-0677">Repeat</keyword>
<feature type="compositionally biased region" description="Pro residues" evidence="12">
    <location>
        <begin position="221"/>
        <end position="246"/>
    </location>
</feature>
<dbReference type="PANTHER" id="PTHR10701">
    <property type="entry name" value="SMALL NUCLEAR RIBONUCLEOPROTEIN-ASSOCIATED PROTEIN B AND N"/>
    <property type="match status" value="1"/>
</dbReference>
<evidence type="ECO:0000256" key="2">
    <source>
        <dbReference type="ARBA" id="ARBA00004496"/>
    </source>
</evidence>
<keyword evidence="10 11" id="KW-0687">Ribonucleoprotein</keyword>
<evidence type="ECO:0000256" key="3">
    <source>
        <dbReference type="ARBA" id="ARBA00009123"/>
    </source>
</evidence>
<dbReference type="GO" id="GO:0005686">
    <property type="term" value="C:U2 snRNP"/>
    <property type="evidence" value="ECO:0007669"/>
    <property type="project" value="TreeGrafter"/>
</dbReference>
<reference evidence="14 15" key="1">
    <citation type="journal article" date="2024" name="Science">
        <title>Giant polyketide synthase enzymes in the biosynthesis of giant marine polyether toxins.</title>
        <authorList>
            <person name="Fallon T.R."/>
            <person name="Shende V.V."/>
            <person name="Wierzbicki I.H."/>
            <person name="Pendleton A.L."/>
            <person name="Watervoot N.F."/>
            <person name="Auber R.P."/>
            <person name="Gonzalez D.J."/>
            <person name="Wisecaver J.H."/>
            <person name="Moore B.S."/>
        </authorList>
    </citation>
    <scope>NUCLEOTIDE SEQUENCE [LARGE SCALE GENOMIC DNA]</scope>
    <source>
        <strain evidence="14 15">12B1</strain>
    </source>
</reference>
<dbReference type="CDD" id="cd01717">
    <property type="entry name" value="Sm_B"/>
    <property type="match status" value="1"/>
</dbReference>
<dbReference type="SUPFAM" id="SSF50182">
    <property type="entry name" value="Sm-like ribonucleoproteins"/>
    <property type="match status" value="1"/>
</dbReference>
<evidence type="ECO:0000256" key="5">
    <source>
        <dbReference type="ARBA" id="ARBA00022664"/>
    </source>
</evidence>
<dbReference type="InterPro" id="IPR001163">
    <property type="entry name" value="Sm_dom_euk/arc"/>
</dbReference>
<dbReference type="EMBL" id="JBGBPQ010000012">
    <property type="protein sequence ID" value="KAL1514503.1"/>
    <property type="molecule type" value="Genomic_DNA"/>
</dbReference>
<dbReference type="GO" id="GO:0071004">
    <property type="term" value="C:U2-type prespliceosome"/>
    <property type="evidence" value="ECO:0007669"/>
    <property type="project" value="TreeGrafter"/>
</dbReference>
<evidence type="ECO:0000313" key="14">
    <source>
        <dbReference type="EMBL" id="KAL1514503.1"/>
    </source>
</evidence>
<dbReference type="GO" id="GO:0005687">
    <property type="term" value="C:U4 snRNP"/>
    <property type="evidence" value="ECO:0007669"/>
    <property type="project" value="TreeGrafter"/>
</dbReference>
<dbReference type="Proteomes" id="UP001515480">
    <property type="component" value="Unassembled WGS sequence"/>
</dbReference>
<evidence type="ECO:0000256" key="11">
    <source>
        <dbReference type="PIRNR" id="PIRNR037187"/>
    </source>
</evidence>
<keyword evidence="15" id="KW-1185">Reference proteome</keyword>
<feature type="compositionally biased region" description="Pro residues" evidence="12">
    <location>
        <begin position="165"/>
        <end position="212"/>
    </location>
</feature>
<dbReference type="InterPro" id="IPR050914">
    <property type="entry name" value="snRNP_SmB/NAA38-like"/>
</dbReference>
<evidence type="ECO:0000259" key="13">
    <source>
        <dbReference type="PROSITE" id="PS52002"/>
    </source>
</evidence>
<dbReference type="GO" id="GO:0005682">
    <property type="term" value="C:U5 snRNP"/>
    <property type="evidence" value="ECO:0007669"/>
    <property type="project" value="TreeGrafter"/>
</dbReference>
<keyword evidence="4" id="KW-0963">Cytoplasm</keyword>
<keyword evidence="7 11" id="KW-0694">RNA-binding</keyword>
<proteinExistence type="inferred from homology"/>
<feature type="domain" description="Sm" evidence="13">
    <location>
        <begin position="10"/>
        <end position="91"/>
    </location>
</feature>
<dbReference type="GO" id="GO:0005685">
    <property type="term" value="C:U1 snRNP"/>
    <property type="evidence" value="ECO:0007669"/>
    <property type="project" value="TreeGrafter"/>
</dbReference>
<dbReference type="AlphaFoldDB" id="A0AB34J7A5"/>
<dbReference type="InterPro" id="IPR017131">
    <property type="entry name" value="snRNP-assoc_SmB/SmN"/>
</dbReference>
<sequence>MTSIHASGIPRSGKMLALINYRMRVTIQDSRMLVGKFMAFDKFMNLILADCEEFRKITVKGKKEEREEKRTLGLVLVRGETVVSMSVEGPPPQDDRRKPVSGAEGGPGAAKAAGRGAALGGPANAPQGLAGPVRGVGGPGAAQMMPSAGRGISAPPQMYGGAPRPGAPPGMPPMRPPGMPPPGMPPPGMPGAPPGMPPRPGGAPMGGAPPRPGMMQGMMPPGMPPGMPPMRPPGMPPPGMPPPRPQ</sequence>
<dbReference type="GO" id="GO:0005737">
    <property type="term" value="C:cytoplasm"/>
    <property type="evidence" value="ECO:0007669"/>
    <property type="project" value="UniProtKB-SubCell"/>
</dbReference>
<evidence type="ECO:0000256" key="6">
    <source>
        <dbReference type="ARBA" id="ARBA00022737"/>
    </source>
</evidence>
<dbReference type="GO" id="GO:0071013">
    <property type="term" value="C:catalytic step 2 spliceosome"/>
    <property type="evidence" value="ECO:0007669"/>
    <property type="project" value="TreeGrafter"/>
</dbReference>
<protein>
    <recommendedName>
        <fullName evidence="11">Small nuclear ribonucleoprotein-associated protein</fullName>
    </recommendedName>
</protein>
<evidence type="ECO:0000256" key="10">
    <source>
        <dbReference type="ARBA" id="ARBA00023274"/>
    </source>
</evidence>
<dbReference type="InterPro" id="IPR010920">
    <property type="entry name" value="LSM_dom_sf"/>
</dbReference>
<dbReference type="Pfam" id="PF01423">
    <property type="entry name" value="LSM"/>
    <property type="match status" value="1"/>
</dbReference>
<comment type="subcellular location">
    <subcellularLocation>
        <location evidence="2">Cytoplasm</location>
    </subcellularLocation>
    <subcellularLocation>
        <location evidence="1 11">Nucleus</location>
    </subcellularLocation>
</comment>
<dbReference type="GO" id="GO:0046540">
    <property type="term" value="C:U4/U6 x U5 tri-snRNP complex"/>
    <property type="evidence" value="ECO:0007669"/>
    <property type="project" value="TreeGrafter"/>
</dbReference>
<accession>A0AB34J7A5</accession>
<evidence type="ECO:0000256" key="7">
    <source>
        <dbReference type="ARBA" id="ARBA00022884"/>
    </source>
</evidence>
<dbReference type="GO" id="GO:0000398">
    <property type="term" value="P:mRNA splicing, via spliceosome"/>
    <property type="evidence" value="ECO:0007669"/>
    <property type="project" value="TreeGrafter"/>
</dbReference>
<dbReference type="PANTHER" id="PTHR10701:SF0">
    <property type="entry name" value="SMALL NUCLEAR RIBONUCLEOPROTEIN-ASSOCIATED PROTEIN B"/>
    <property type="match status" value="1"/>
</dbReference>
<dbReference type="GO" id="GO:0070990">
    <property type="term" value="F:snRNP binding"/>
    <property type="evidence" value="ECO:0007669"/>
    <property type="project" value="TreeGrafter"/>
</dbReference>
<dbReference type="PIRSF" id="PIRSF037187">
    <property type="entry name" value="snRNP_SmB/SmN"/>
    <property type="match status" value="1"/>
</dbReference>
<evidence type="ECO:0000256" key="8">
    <source>
        <dbReference type="ARBA" id="ARBA00023187"/>
    </source>
</evidence>
<feature type="compositionally biased region" description="Low complexity" evidence="12">
    <location>
        <begin position="109"/>
        <end position="133"/>
    </location>
</feature>
<keyword evidence="9 11" id="KW-0539">Nucleus</keyword>
<keyword evidence="8" id="KW-0508">mRNA splicing</keyword>
<dbReference type="InterPro" id="IPR047575">
    <property type="entry name" value="Sm"/>
</dbReference>
<gene>
    <name evidence="14" type="ORF">AB1Y20_003602</name>
</gene>